<keyword evidence="2" id="KW-1185">Reference proteome</keyword>
<dbReference type="AlphaFoldDB" id="A0A0B2W780"/>
<protein>
    <submittedName>
        <fullName evidence="1">Uncharacterized protein</fullName>
    </submittedName>
</protein>
<evidence type="ECO:0000313" key="1">
    <source>
        <dbReference type="EMBL" id="KHN89130.1"/>
    </source>
</evidence>
<comment type="caution">
    <text evidence="1">The sequence shown here is derived from an EMBL/GenBank/DDBJ whole genome shotgun (WGS) entry which is preliminary data.</text>
</comment>
<name>A0A0B2W780_TOXCA</name>
<dbReference type="Proteomes" id="UP000031036">
    <property type="component" value="Unassembled WGS sequence"/>
</dbReference>
<evidence type="ECO:0000313" key="2">
    <source>
        <dbReference type="Proteomes" id="UP000031036"/>
    </source>
</evidence>
<accession>A0A0B2W780</accession>
<organism evidence="1 2">
    <name type="scientific">Toxocara canis</name>
    <name type="common">Canine roundworm</name>
    <dbReference type="NCBI Taxonomy" id="6265"/>
    <lineage>
        <taxon>Eukaryota</taxon>
        <taxon>Metazoa</taxon>
        <taxon>Ecdysozoa</taxon>
        <taxon>Nematoda</taxon>
        <taxon>Chromadorea</taxon>
        <taxon>Rhabditida</taxon>
        <taxon>Spirurina</taxon>
        <taxon>Ascaridomorpha</taxon>
        <taxon>Ascaridoidea</taxon>
        <taxon>Toxocaridae</taxon>
        <taxon>Toxocara</taxon>
    </lineage>
</organism>
<reference evidence="1 2" key="1">
    <citation type="submission" date="2014-11" db="EMBL/GenBank/DDBJ databases">
        <title>Genetic blueprint of the zoonotic pathogen Toxocara canis.</title>
        <authorList>
            <person name="Zhu X.-Q."/>
            <person name="Korhonen P.K."/>
            <person name="Cai H."/>
            <person name="Young N.D."/>
            <person name="Nejsum P."/>
            <person name="von Samson-Himmelstjerna G."/>
            <person name="Boag P.R."/>
            <person name="Tan P."/>
            <person name="Li Q."/>
            <person name="Min J."/>
            <person name="Yang Y."/>
            <person name="Wang X."/>
            <person name="Fang X."/>
            <person name="Hall R.S."/>
            <person name="Hofmann A."/>
            <person name="Sternberg P.W."/>
            <person name="Jex A.R."/>
            <person name="Gasser R.B."/>
        </authorList>
    </citation>
    <scope>NUCLEOTIDE SEQUENCE [LARGE SCALE GENOMIC DNA]</scope>
    <source>
        <strain evidence="1">PN_DK_2014</strain>
    </source>
</reference>
<sequence length="143" mass="16356">MFHYNKAVTTSSLASFFRLGSLSLCIYPPIRCAHHWPCKECFYALCCSRFFAMSLPCRCSSVNVLSTSRGVHYATNATSMNAIVRYSVLMNPTGHFPTIMTACRTLERLFILQRNIHFSTSSSCSMHRYMRSGWSKARQVFRV</sequence>
<gene>
    <name evidence="1" type="ORF">Tcan_01376</name>
</gene>
<proteinExistence type="predicted"/>
<dbReference type="EMBL" id="JPKZ01000026">
    <property type="protein sequence ID" value="KHN89130.1"/>
    <property type="molecule type" value="Genomic_DNA"/>
</dbReference>